<dbReference type="PANTHER" id="PTHR31658:SF0">
    <property type="entry name" value="CONSERVED OLIGOMERIC GOLGI COMPLEX SUBUNIT 1"/>
    <property type="match status" value="1"/>
</dbReference>
<dbReference type="GO" id="GO:0000139">
    <property type="term" value="C:Golgi membrane"/>
    <property type="evidence" value="ECO:0007669"/>
    <property type="project" value="UniProtKB-SubCell"/>
</dbReference>
<protein>
    <recommendedName>
        <fullName evidence="3">Conserved oligomeric Golgi complex subunit 1</fullName>
    </recommendedName>
</protein>
<dbReference type="Proteomes" id="UP001516400">
    <property type="component" value="Unassembled WGS sequence"/>
</dbReference>
<evidence type="ECO:0000256" key="4">
    <source>
        <dbReference type="ARBA" id="ARBA00022448"/>
    </source>
</evidence>
<evidence type="ECO:0000256" key="5">
    <source>
        <dbReference type="ARBA" id="ARBA00022927"/>
    </source>
</evidence>
<sequence>MMNKYKHNLIDLDVNKLFVECKIEEIVEIEKLLDAEIERKRTELRSMVGDRYKDILVASDSIKNMKSISVQIVESIQNISASCNTLLKKVESTNDNESVEPDESKINERILVVQVRLAIYINEAIWMCLDKEEYLNAAQLYLLGQNIHTGVNFLTSFHIAKVPLLKHVQLNLASLKQIILERLIKKLESVELTAEQTCSNLNGLMLLQNQNTTQLISIFMDHRKTALSTVINSPHGSVRFQISAMVKCLITTIHLLYDCFMDCDGLKNGLIFKQLEEILSDNSEPTLSKLKLPISPLDAYIPQIIKEFRPKFKIPSQDEQTYSKDKLIERWLEDTKDTVKQGLCKSLELVTNIKGLYIIREEALKVETPSNWESICESVKLPKNFDVWHFFFQSLITQRTEVLIASKIRNNMELLKIDIEDSLINILKSNQNEIDLRKYIWTEDMKDISSINGHPHVGLSMKAMGFSQTIVVLCEKLDHRFRELLNDLSQYLYGIEFDSDVVNVPTWIRNNAPLKKKFVDVDILHKCVMKECVAVNSELITVLKSMLQDNISDEMVKKAIFFIRLLRSIIKLCPYLKNAVPSIM</sequence>
<dbReference type="EMBL" id="JABFTP020000185">
    <property type="protein sequence ID" value="KAL3287354.1"/>
    <property type="molecule type" value="Genomic_DNA"/>
</dbReference>
<proteinExistence type="inferred from homology"/>
<reference evidence="8 9" key="1">
    <citation type="journal article" date="2021" name="BMC Biol.">
        <title>Horizontally acquired antibacterial genes associated with adaptive radiation of ladybird beetles.</title>
        <authorList>
            <person name="Li H.S."/>
            <person name="Tang X.F."/>
            <person name="Huang Y.H."/>
            <person name="Xu Z.Y."/>
            <person name="Chen M.L."/>
            <person name="Du X.Y."/>
            <person name="Qiu B.Y."/>
            <person name="Chen P.T."/>
            <person name="Zhang W."/>
            <person name="Slipinski A."/>
            <person name="Escalona H.E."/>
            <person name="Waterhouse R.M."/>
            <person name="Zwick A."/>
            <person name="Pang H."/>
        </authorList>
    </citation>
    <scope>NUCLEOTIDE SEQUENCE [LARGE SCALE GENOMIC DNA]</scope>
    <source>
        <strain evidence="8">SYSU2018</strain>
    </source>
</reference>
<gene>
    <name evidence="8" type="ORF">HHI36_001828</name>
</gene>
<keyword evidence="7" id="KW-0472">Membrane</keyword>
<comment type="subcellular location">
    <subcellularLocation>
        <location evidence="1">Golgi apparatus membrane</location>
        <topology evidence="1">Peripheral membrane protein</topology>
    </subcellularLocation>
</comment>
<accession>A0ABD2P8T2</accession>
<name>A0ABD2P8T2_9CUCU</name>
<dbReference type="InterPro" id="IPR033370">
    <property type="entry name" value="COG1"/>
</dbReference>
<comment type="caution">
    <text evidence="8">The sequence shown here is derived from an EMBL/GenBank/DDBJ whole genome shotgun (WGS) entry which is preliminary data.</text>
</comment>
<dbReference type="GO" id="GO:0015031">
    <property type="term" value="P:protein transport"/>
    <property type="evidence" value="ECO:0007669"/>
    <property type="project" value="UniProtKB-KW"/>
</dbReference>
<comment type="similarity">
    <text evidence="2">Belongs to the COG1 family.</text>
</comment>
<dbReference type="AlphaFoldDB" id="A0ABD2P8T2"/>
<evidence type="ECO:0000313" key="8">
    <source>
        <dbReference type="EMBL" id="KAL3287354.1"/>
    </source>
</evidence>
<evidence type="ECO:0000313" key="9">
    <source>
        <dbReference type="Proteomes" id="UP001516400"/>
    </source>
</evidence>
<keyword evidence="6" id="KW-0333">Golgi apparatus</keyword>
<keyword evidence="5" id="KW-0653">Protein transport</keyword>
<dbReference type="Pfam" id="PF08700">
    <property type="entry name" value="VPS51_Exo84_N"/>
    <property type="match status" value="1"/>
</dbReference>
<evidence type="ECO:0000256" key="6">
    <source>
        <dbReference type="ARBA" id="ARBA00023034"/>
    </source>
</evidence>
<evidence type="ECO:0000256" key="7">
    <source>
        <dbReference type="ARBA" id="ARBA00023136"/>
    </source>
</evidence>
<evidence type="ECO:0000256" key="3">
    <source>
        <dbReference type="ARBA" id="ARBA00020978"/>
    </source>
</evidence>
<keyword evidence="4" id="KW-0813">Transport</keyword>
<organism evidence="8 9">
    <name type="scientific">Cryptolaemus montrouzieri</name>
    <dbReference type="NCBI Taxonomy" id="559131"/>
    <lineage>
        <taxon>Eukaryota</taxon>
        <taxon>Metazoa</taxon>
        <taxon>Ecdysozoa</taxon>
        <taxon>Arthropoda</taxon>
        <taxon>Hexapoda</taxon>
        <taxon>Insecta</taxon>
        <taxon>Pterygota</taxon>
        <taxon>Neoptera</taxon>
        <taxon>Endopterygota</taxon>
        <taxon>Coleoptera</taxon>
        <taxon>Polyphaga</taxon>
        <taxon>Cucujiformia</taxon>
        <taxon>Coccinelloidea</taxon>
        <taxon>Coccinellidae</taxon>
        <taxon>Scymninae</taxon>
        <taxon>Scymnini</taxon>
        <taxon>Cryptolaemus</taxon>
    </lineage>
</organism>
<evidence type="ECO:0000256" key="1">
    <source>
        <dbReference type="ARBA" id="ARBA00004395"/>
    </source>
</evidence>
<dbReference type="PANTHER" id="PTHR31658">
    <property type="entry name" value="CONSERVED OLIGOMERIC GOLGI COMPLEX SUBUNIT 1"/>
    <property type="match status" value="1"/>
</dbReference>
<keyword evidence="9" id="KW-1185">Reference proteome</keyword>
<evidence type="ECO:0000256" key="2">
    <source>
        <dbReference type="ARBA" id="ARBA00006653"/>
    </source>
</evidence>